<dbReference type="AlphaFoldDB" id="A0A2U3KU42"/>
<proteinExistence type="predicted"/>
<evidence type="ECO:0000313" key="11">
    <source>
        <dbReference type="Proteomes" id="UP000238701"/>
    </source>
</evidence>
<gene>
    <name evidence="10" type="ORF">SBA1_480056</name>
</gene>
<keyword evidence="5" id="KW-0862">Zinc</keyword>
<evidence type="ECO:0000256" key="7">
    <source>
        <dbReference type="SAM" id="MobiDB-lite"/>
    </source>
</evidence>
<evidence type="ECO:0000256" key="1">
    <source>
        <dbReference type="ARBA" id="ARBA00001947"/>
    </source>
</evidence>
<dbReference type="Gene3D" id="3.30.2010.10">
    <property type="entry name" value="Metalloproteases ('zincins'), catalytic domain"/>
    <property type="match status" value="1"/>
</dbReference>
<evidence type="ECO:0000256" key="2">
    <source>
        <dbReference type="ARBA" id="ARBA00022670"/>
    </source>
</evidence>
<keyword evidence="6" id="KW-0482">Metalloprotease</keyword>
<feature type="domain" description="Peptidase M48" evidence="9">
    <location>
        <begin position="371"/>
        <end position="411"/>
    </location>
</feature>
<dbReference type="Proteomes" id="UP000238701">
    <property type="component" value="Unassembled WGS sequence"/>
</dbReference>
<comment type="cofactor">
    <cofactor evidence="1">
        <name>Zn(2+)</name>
        <dbReference type="ChEBI" id="CHEBI:29105"/>
    </cofactor>
</comment>
<dbReference type="GO" id="GO:0046872">
    <property type="term" value="F:metal ion binding"/>
    <property type="evidence" value="ECO:0007669"/>
    <property type="project" value="UniProtKB-KW"/>
</dbReference>
<feature type="region of interest" description="Disordered" evidence="7">
    <location>
        <begin position="565"/>
        <end position="589"/>
    </location>
</feature>
<dbReference type="InterPro" id="IPR001915">
    <property type="entry name" value="Peptidase_M48"/>
</dbReference>
<feature type="signal peptide" evidence="8">
    <location>
        <begin position="1"/>
        <end position="19"/>
    </location>
</feature>
<dbReference type="PROSITE" id="PS51257">
    <property type="entry name" value="PROKAR_LIPOPROTEIN"/>
    <property type="match status" value="1"/>
</dbReference>
<keyword evidence="3" id="KW-0479">Metal-binding</keyword>
<feature type="region of interest" description="Disordered" evidence="7">
    <location>
        <begin position="26"/>
        <end position="47"/>
    </location>
</feature>
<dbReference type="Pfam" id="PF01435">
    <property type="entry name" value="Peptidase_M48"/>
    <property type="match status" value="1"/>
</dbReference>
<dbReference type="EMBL" id="OMOD01000142">
    <property type="protein sequence ID" value="SPF43186.1"/>
    <property type="molecule type" value="Genomic_DNA"/>
</dbReference>
<protein>
    <submittedName>
        <fullName evidence="10">Peptidase M48, Ste24p</fullName>
    </submittedName>
</protein>
<name>A0A2U3KU42_9BACT</name>
<feature type="chain" id="PRO_5015470863" evidence="8">
    <location>
        <begin position="20"/>
        <end position="589"/>
    </location>
</feature>
<evidence type="ECO:0000259" key="9">
    <source>
        <dbReference type="Pfam" id="PF01435"/>
    </source>
</evidence>
<feature type="compositionally biased region" description="Low complexity" evidence="7">
    <location>
        <begin position="26"/>
        <end position="43"/>
    </location>
</feature>
<sequence>MVRFGAVMLLVLLACFLPAASQDSPAAAAPSAQGSSPISGAPAQSGAPMPAASLTLNDVIDRVVQREHLFLAQMRHLHPLVETYLQDLKNDGSGNPVPVKDKYFLGRLDMSEGPEDTSFVGQPGFGHRLVTKLTGIYSLHFLPLGFAQMVVLDTDFQKRYYNFNFIRREFLGDVRCLVIDVQPKEGDKIPRFMGRIWVEDQDYNIVRFNGTYTPHPKINFFFHFDSWRLNLRPGTWLPAYIYTEESDLKTGLTKTLHFKAQTRLWGYDLKGLSKTEEFTQILVDSPQSVKDQSETAADATPVVAERMWEKQAEENVVERLLKIGLLAPPGEVDKILCTVVNNLLLTNNIDLQGDLHCRVLLTAPLESFTIGHTIVVSRGLLDVLPDEASLAMVLAHELSHIVLGHRLDTTLAFDDKMFFPDEDSFQRLDFKRSTADEEAADNKALELLKNSPYKDKLGNAGLFLKALQQKAPDLPNLIRPHLGNSLFQGKGVRMSSLLAAAPALDEKKLDQIAALPLGGRLKVDPWSDQVELSKAKAVALNSANEKMEFEITPFFPHLARLSTGGPEKMALTTSSPVTPPAAPATPEQK</sequence>
<evidence type="ECO:0000256" key="5">
    <source>
        <dbReference type="ARBA" id="ARBA00022833"/>
    </source>
</evidence>
<evidence type="ECO:0000256" key="3">
    <source>
        <dbReference type="ARBA" id="ARBA00022723"/>
    </source>
</evidence>
<evidence type="ECO:0000256" key="6">
    <source>
        <dbReference type="ARBA" id="ARBA00023049"/>
    </source>
</evidence>
<evidence type="ECO:0000313" key="10">
    <source>
        <dbReference type="EMBL" id="SPF43186.1"/>
    </source>
</evidence>
<accession>A0A2U3KU42</accession>
<reference evidence="11" key="1">
    <citation type="submission" date="2018-02" db="EMBL/GenBank/DDBJ databases">
        <authorList>
            <person name="Hausmann B."/>
        </authorList>
    </citation>
    <scope>NUCLEOTIDE SEQUENCE [LARGE SCALE GENOMIC DNA]</scope>
    <source>
        <strain evidence="11">Peat soil MAG SbA1</strain>
    </source>
</reference>
<evidence type="ECO:0000256" key="8">
    <source>
        <dbReference type="SAM" id="SignalP"/>
    </source>
</evidence>
<keyword evidence="4" id="KW-0378">Hydrolase</keyword>
<organism evidence="10 11">
    <name type="scientific">Candidatus Sulfotelmatobacter kueseliae</name>
    <dbReference type="NCBI Taxonomy" id="2042962"/>
    <lineage>
        <taxon>Bacteria</taxon>
        <taxon>Pseudomonadati</taxon>
        <taxon>Acidobacteriota</taxon>
        <taxon>Terriglobia</taxon>
        <taxon>Terriglobales</taxon>
        <taxon>Candidatus Korobacteraceae</taxon>
        <taxon>Candidatus Sulfotelmatobacter</taxon>
    </lineage>
</organism>
<keyword evidence="8" id="KW-0732">Signal</keyword>
<evidence type="ECO:0000256" key="4">
    <source>
        <dbReference type="ARBA" id="ARBA00022801"/>
    </source>
</evidence>
<dbReference type="GO" id="GO:0004222">
    <property type="term" value="F:metalloendopeptidase activity"/>
    <property type="evidence" value="ECO:0007669"/>
    <property type="project" value="InterPro"/>
</dbReference>
<keyword evidence="2" id="KW-0645">Protease</keyword>
<dbReference type="GO" id="GO:0006508">
    <property type="term" value="P:proteolysis"/>
    <property type="evidence" value="ECO:0007669"/>
    <property type="project" value="UniProtKB-KW"/>
</dbReference>